<feature type="transmembrane region" description="Helical" evidence="2">
    <location>
        <begin position="189"/>
        <end position="216"/>
    </location>
</feature>
<feature type="transmembrane region" description="Helical" evidence="2">
    <location>
        <begin position="319"/>
        <end position="340"/>
    </location>
</feature>
<comment type="caution">
    <text evidence="4">The sequence shown here is derived from an EMBL/GenBank/DDBJ whole genome shotgun (WGS) entry which is preliminary data.</text>
</comment>
<name>A0ABD5MB63_9EURY</name>
<accession>A0ABD5MB63</accession>
<dbReference type="EMBL" id="JBGNYA010000001">
    <property type="protein sequence ID" value="MFA1610899.1"/>
    <property type="molecule type" value="Genomic_DNA"/>
</dbReference>
<feature type="domain" description="Glycosyltransferase RgtA/B/C/D-like" evidence="3">
    <location>
        <begin position="89"/>
        <end position="219"/>
    </location>
</feature>
<evidence type="ECO:0000313" key="5">
    <source>
        <dbReference type="Proteomes" id="UP001570511"/>
    </source>
</evidence>
<dbReference type="Pfam" id="PF13231">
    <property type="entry name" value="PMT_2"/>
    <property type="match status" value="1"/>
</dbReference>
<dbReference type="InterPro" id="IPR038731">
    <property type="entry name" value="RgtA/B/C-like"/>
</dbReference>
<protein>
    <submittedName>
        <fullName evidence="4">Flippase activity-associated protein Agl23</fullName>
    </submittedName>
</protein>
<keyword evidence="2" id="KW-1133">Transmembrane helix</keyword>
<keyword evidence="2" id="KW-0472">Membrane</keyword>
<dbReference type="RefSeq" id="WP_372388746.1">
    <property type="nucleotide sequence ID" value="NZ_JBGNYA010000001.1"/>
</dbReference>
<dbReference type="PANTHER" id="PTHR41710:SF2">
    <property type="entry name" value="GLYCOSYL TRANSFERASE FAMILY 39_83 DOMAIN-CONTAINING PROTEIN"/>
    <property type="match status" value="1"/>
</dbReference>
<reference evidence="4 5" key="1">
    <citation type="submission" date="2024-08" db="EMBL/GenBank/DDBJ databases">
        <title>Halobellus sp. MBLA0158 whole genome sequence.</title>
        <authorList>
            <person name="Hwang C.Y."/>
            <person name="Cho E.-S."/>
            <person name="Seo M.-J."/>
        </authorList>
    </citation>
    <scope>NUCLEOTIDE SEQUENCE [LARGE SCALE GENOMIC DNA]</scope>
    <source>
        <strain evidence="4 5">MBLA0158</strain>
    </source>
</reference>
<feature type="transmembrane region" description="Helical" evidence="2">
    <location>
        <begin position="409"/>
        <end position="430"/>
    </location>
</feature>
<feature type="transmembrane region" description="Helical" evidence="2">
    <location>
        <begin position="160"/>
        <end position="177"/>
    </location>
</feature>
<evidence type="ECO:0000256" key="1">
    <source>
        <dbReference type="SAM" id="MobiDB-lite"/>
    </source>
</evidence>
<keyword evidence="2" id="KW-0812">Transmembrane</keyword>
<keyword evidence="5" id="KW-1185">Reference proteome</keyword>
<evidence type="ECO:0000259" key="3">
    <source>
        <dbReference type="Pfam" id="PF13231"/>
    </source>
</evidence>
<dbReference type="NCBIfam" id="TIGR03663">
    <property type="entry name" value="flippase activity-associated protein Agl23"/>
    <property type="match status" value="1"/>
</dbReference>
<feature type="region of interest" description="Disordered" evidence="1">
    <location>
        <begin position="1"/>
        <end position="20"/>
    </location>
</feature>
<organism evidence="4 5">
    <name type="scientific">Halobellus rubicundus</name>
    <dbReference type="NCBI Taxonomy" id="2996466"/>
    <lineage>
        <taxon>Archaea</taxon>
        <taxon>Methanobacteriati</taxon>
        <taxon>Methanobacteriota</taxon>
        <taxon>Stenosarchaea group</taxon>
        <taxon>Halobacteria</taxon>
        <taxon>Halobacteriales</taxon>
        <taxon>Haloferacaceae</taxon>
        <taxon>Halobellus</taxon>
    </lineage>
</organism>
<evidence type="ECO:0000313" key="4">
    <source>
        <dbReference type="EMBL" id="MFA1610899.1"/>
    </source>
</evidence>
<feature type="transmembrane region" description="Helical" evidence="2">
    <location>
        <begin position="36"/>
        <end position="57"/>
    </location>
</feature>
<dbReference type="InterPro" id="IPR019962">
    <property type="entry name" value="CHP03663"/>
</dbReference>
<evidence type="ECO:0000256" key="2">
    <source>
        <dbReference type="SAM" id="Phobius"/>
    </source>
</evidence>
<proteinExistence type="predicted"/>
<dbReference type="PANTHER" id="PTHR41710">
    <property type="entry name" value="GLYCOSYL TRANSFERASE, FAMILY 39"/>
    <property type="match status" value="1"/>
</dbReference>
<sequence length="606" mass="62893">MSPEADAGNAAGSDGTPAPSGARLSVAGVGFRRDRVLAAVLAIAAVGLCFRLVALGARPFHWDEARVGYWTLRYLDTGAFQYRPVAGGPLLYHLGRASFALLGASEFTARLPVAVVGAGLPLAALLFRDRLNDAETVALALVLAFQPLVLYYGRFLRGDVLLAVFGLVAVGFAIRAWDRGSRRDAYAAALAIPLAASASGFVAGYLLCGLGAWLLVVDQRSVAADGGRSARATLAAVRGRLTGTVTSAARAALLSVGTAVFLFAPRAGPGVERGLYAPADFPYAIYEGTVGALWRFVGVRLVNRAPDGTHAFLPFVRDAAALLVAVALPVLVAGVAVTFLARYASPSRRRPLIEGAGYWGLLALFVFPTLAEVSAPWTLVHVVVPLSLPASVGFVALARRGIDAVPRSLGGAAAVDVGTAVAVALAFLAVGAQVGAVTAGGVYGPADRSNRLAQFAQPSDDLEPIEAAARAAADENRSTAEVVYVGESFHLLDDAMLRPPVGDAWGARLPLPWYVAVAGADATSAPSVSAFAERYGNGSAPPIVVADPAARAALADRLGDGYEATVYRLGLWNREVVVFTRRAAVRDRRLRGAGTTEPILPRPSGG</sequence>
<feature type="transmembrane region" description="Helical" evidence="2">
    <location>
        <begin position="134"/>
        <end position="154"/>
    </location>
</feature>
<feature type="transmembrane region" description="Helical" evidence="2">
    <location>
        <begin position="352"/>
        <end position="371"/>
    </location>
</feature>
<dbReference type="AlphaFoldDB" id="A0ABD5MB63"/>
<gene>
    <name evidence="4" type="ORF">OS889_07780</name>
</gene>
<dbReference type="Proteomes" id="UP001570511">
    <property type="component" value="Unassembled WGS sequence"/>
</dbReference>
<feature type="transmembrane region" description="Helical" evidence="2">
    <location>
        <begin position="377"/>
        <end position="397"/>
    </location>
</feature>